<protein>
    <recommendedName>
        <fullName evidence="4">FAS1 domain-containing protein</fullName>
    </recommendedName>
</protein>
<keyword evidence="2" id="KW-0812">Transmembrane</keyword>
<dbReference type="Proteomes" id="UP000813462">
    <property type="component" value="Unassembled WGS sequence"/>
</dbReference>
<keyword evidence="2" id="KW-1133">Transmembrane helix</keyword>
<accession>A0A978W431</accession>
<comment type="similarity">
    <text evidence="1">Belongs to the fasciclin-like AGP family.</text>
</comment>
<dbReference type="InterPro" id="IPR000782">
    <property type="entry name" value="FAS1_domain"/>
</dbReference>
<evidence type="ECO:0000256" key="2">
    <source>
        <dbReference type="SAM" id="Phobius"/>
    </source>
</evidence>
<dbReference type="SUPFAM" id="SSF82153">
    <property type="entry name" value="FAS1 domain"/>
    <property type="match status" value="2"/>
</dbReference>
<evidence type="ECO:0000256" key="3">
    <source>
        <dbReference type="SAM" id="SignalP"/>
    </source>
</evidence>
<keyword evidence="3" id="KW-0732">Signal</keyword>
<dbReference type="AlphaFoldDB" id="A0A978W431"/>
<reference evidence="5" key="1">
    <citation type="journal article" date="2021" name="Front. Plant Sci.">
        <title>Chromosome-Scale Genome Assembly for Chinese Sour Jujube and Insights Into Its Genome Evolution and Domestication Signature.</title>
        <authorList>
            <person name="Shen L.-Y."/>
            <person name="Luo H."/>
            <person name="Wang X.-L."/>
            <person name="Wang X.-M."/>
            <person name="Qiu X.-J."/>
            <person name="Liu H."/>
            <person name="Zhou S.-S."/>
            <person name="Jia K.-H."/>
            <person name="Nie S."/>
            <person name="Bao Y.-T."/>
            <person name="Zhang R.-G."/>
            <person name="Yun Q.-Z."/>
            <person name="Chai Y.-H."/>
            <person name="Lu J.-Y."/>
            <person name="Li Y."/>
            <person name="Zhao S.-W."/>
            <person name="Mao J.-F."/>
            <person name="Jia S.-G."/>
            <person name="Mao Y.-M."/>
        </authorList>
    </citation>
    <scope>NUCLEOTIDE SEQUENCE</scope>
    <source>
        <strain evidence="5">AT0</strain>
        <tissue evidence="5">Leaf</tissue>
    </source>
</reference>
<name>A0A978W431_ZIZJJ</name>
<feature type="domain" description="FAS1" evidence="4">
    <location>
        <begin position="27"/>
        <end position="159"/>
    </location>
</feature>
<dbReference type="PROSITE" id="PS50213">
    <property type="entry name" value="FAS1"/>
    <property type="match status" value="1"/>
</dbReference>
<organism evidence="5 6">
    <name type="scientific">Ziziphus jujuba var. spinosa</name>
    <dbReference type="NCBI Taxonomy" id="714518"/>
    <lineage>
        <taxon>Eukaryota</taxon>
        <taxon>Viridiplantae</taxon>
        <taxon>Streptophyta</taxon>
        <taxon>Embryophyta</taxon>
        <taxon>Tracheophyta</taxon>
        <taxon>Spermatophyta</taxon>
        <taxon>Magnoliopsida</taxon>
        <taxon>eudicotyledons</taxon>
        <taxon>Gunneridae</taxon>
        <taxon>Pentapetalae</taxon>
        <taxon>rosids</taxon>
        <taxon>fabids</taxon>
        <taxon>Rosales</taxon>
        <taxon>Rhamnaceae</taxon>
        <taxon>Paliureae</taxon>
        <taxon>Ziziphus</taxon>
    </lineage>
</organism>
<dbReference type="EMBL" id="JAEACU010000001">
    <property type="protein sequence ID" value="KAH7546715.1"/>
    <property type="molecule type" value="Genomic_DNA"/>
</dbReference>
<proteinExistence type="inferred from homology"/>
<keyword evidence="2" id="KW-0472">Membrane</keyword>
<dbReference type="InterPro" id="IPR052806">
    <property type="entry name" value="Fasciclin-like_AGP"/>
</dbReference>
<feature type="chain" id="PRO_5037517523" description="FAS1 domain-containing protein" evidence="3">
    <location>
        <begin position="23"/>
        <end position="435"/>
    </location>
</feature>
<evidence type="ECO:0000256" key="1">
    <source>
        <dbReference type="ARBA" id="ARBA00007843"/>
    </source>
</evidence>
<dbReference type="InterPro" id="IPR036378">
    <property type="entry name" value="FAS1_dom_sf"/>
</dbReference>
<evidence type="ECO:0000313" key="6">
    <source>
        <dbReference type="Proteomes" id="UP000813462"/>
    </source>
</evidence>
<evidence type="ECO:0000259" key="4">
    <source>
        <dbReference type="PROSITE" id="PS50213"/>
    </source>
</evidence>
<feature type="transmembrane region" description="Helical" evidence="2">
    <location>
        <begin position="397"/>
        <end position="420"/>
    </location>
</feature>
<feature type="signal peptide" evidence="3">
    <location>
        <begin position="1"/>
        <end position="22"/>
    </location>
</feature>
<dbReference type="Gene3D" id="2.30.180.10">
    <property type="entry name" value="FAS1 domain"/>
    <property type="match status" value="2"/>
</dbReference>
<dbReference type="SMART" id="SM00554">
    <property type="entry name" value="FAS1"/>
    <property type="match status" value="2"/>
</dbReference>
<dbReference type="PANTHER" id="PTHR33985:SF29">
    <property type="entry name" value="FAS1 DOMAIN-CONTAINING PROTEIN"/>
    <property type="match status" value="1"/>
</dbReference>
<dbReference type="OrthoDB" id="1893649at2759"/>
<dbReference type="PANTHER" id="PTHR33985">
    <property type="entry name" value="OS02G0491300 PROTEIN-RELATED"/>
    <property type="match status" value="1"/>
</dbReference>
<sequence>MASKLVLSVLLFLVLVATQAEGNNNFNLVMASRTLSDKGYQVMSMIFQVFLNDLNVSERLRGNSTLTVFSPQDDAFYSSKYTQPPLTLLQYHVVPSKLDGEDLESLTHGSKIDTLLLGHPLVVTTLPTDEYASINGVKITERDLYNDGGLIVHGVDNFFDPAFQTLIYPSYNVKKDIHTEGILSVSIAFLELALMASKSLFGVAIFLVLLPSIQSQGNNNNNNFNLAIASRTLSEKGYHTMSMIFEVFFNTQSDSEWLTANSTLTVFCPPDHVSFSSKYPQPPLTLLQYHVVPLKLDIESLKSIPHGSKLDTLLLGHPLVVTTLPIGEEYPSLNGVKITEWNVYKDGGLIVHGVENFFDPAFQTLIYPWFDVMNDSHAQVASGFSLGEMRAELTDNWLLVLGSAVIGVSLLVFIFCYYYREDQSDGDDKSECLLQ</sequence>
<gene>
    <name evidence="5" type="ORF">FEM48_Zijuj01G0231000</name>
</gene>
<comment type="caution">
    <text evidence="5">The sequence shown here is derived from an EMBL/GenBank/DDBJ whole genome shotgun (WGS) entry which is preliminary data.</text>
</comment>
<dbReference type="Pfam" id="PF02469">
    <property type="entry name" value="Fasciclin"/>
    <property type="match status" value="1"/>
</dbReference>
<evidence type="ECO:0000313" key="5">
    <source>
        <dbReference type="EMBL" id="KAH7546715.1"/>
    </source>
</evidence>